<keyword evidence="2" id="KW-1185">Reference proteome</keyword>
<dbReference type="RefSeq" id="WP_267568543.1">
    <property type="nucleotide sequence ID" value="NZ_JAPNTZ010000018.1"/>
</dbReference>
<reference evidence="1" key="1">
    <citation type="submission" date="2022-11" db="EMBL/GenBank/DDBJ databases">
        <authorList>
            <person name="Somphong A."/>
            <person name="Phongsopitanun W."/>
        </authorList>
    </citation>
    <scope>NUCLEOTIDE SEQUENCE</scope>
    <source>
        <strain evidence="1">Pm04-4</strain>
    </source>
</reference>
<dbReference type="Proteomes" id="UP001151002">
    <property type="component" value="Unassembled WGS sequence"/>
</dbReference>
<dbReference type="InterPro" id="IPR015068">
    <property type="entry name" value="DUF1877"/>
</dbReference>
<comment type="caution">
    <text evidence="1">The sequence shown here is derived from an EMBL/GenBank/DDBJ whole genome shotgun (WGS) entry which is preliminary data.</text>
</comment>
<protein>
    <submittedName>
        <fullName evidence="1">DUF1877 family protein</fullName>
    </submittedName>
</protein>
<gene>
    <name evidence="1" type="ORF">OWR29_38870</name>
</gene>
<proteinExistence type="predicted"/>
<dbReference type="Gene3D" id="3.40.1760.10">
    <property type="entry name" value="YfbM-like super family"/>
    <property type="match status" value="1"/>
</dbReference>
<evidence type="ECO:0000313" key="2">
    <source>
        <dbReference type="Proteomes" id="UP001151002"/>
    </source>
</evidence>
<dbReference type="EMBL" id="JAPNTZ010000018">
    <property type="protein sequence ID" value="MCY1143995.1"/>
    <property type="molecule type" value="Genomic_DNA"/>
</dbReference>
<name>A0ABT4BDU9_9ACTN</name>
<sequence length="199" mass="22574">MGLDMSCLIVPLDAEPVRAIRADMALFSTAEEYPPFGPRFGDEVLPDISYQLLEVVSAQCRWTEVLGGRSFAKAEYLLNPASYRAIHTWEKRERSPAYRMTRGDEPFAREGVTLERCSWRCSRSASLKRTAHTIDALDVAAVRREFSVADMCEQGVYKADHPDEDDEENFTEILGYLRDFANLCHQVSGQGLDLVFRLD</sequence>
<dbReference type="InterPro" id="IPR035944">
    <property type="entry name" value="YfbM-like_sf"/>
</dbReference>
<dbReference type="Pfam" id="PF08974">
    <property type="entry name" value="DUF1877"/>
    <property type="match status" value="1"/>
</dbReference>
<accession>A0ABT4BDU9</accession>
<evidence type="ECO:0000313" key="1">
    <source>
        <dbReference type="EMBL" id="MCY1143995.1"/>
    </source>
</evidence>
<organism evidence="1 2">
    <name type="scientific">Paractinoplanes pyxinae</name>
    <dbReference type="NCBI Taxonomy" id="2997416"/>
    <lineage>
        <taxon>Bacteria</taxon>
        <taxon>Bacillati</taxon>
        <taxon>Actinomycetota</taxon>
        <taxon>Actinomycetes</taxon>
        <taxon>Micromonosporales</taxon>
        <taxon>Micromonosporaceae</taxon>
        <taxon>Paractinoplanes</taxon>
    </lineage>
</organism>